<accession>A0ABV5KAX4</accession>
<dbReference type="RefSeq" id="WP_140011734.1">
    <property type="nucleotide sequence ID" value="NZ_JBHMDG010000010.1"/>
</dbReference>
<keyword evidence="1" id="KW-0472">Membrane</keyword>
<keyword evidence="1" id="KW-0812">Transmembrane</keyword>
<reference evidence="2 3" key="1">
    <citation type="submission" date="2024-09" db="EMBL/GenBank/DDBJ databases">
        <authorList>
            <person name="Sun Q."/>
            <person name="Mori K."/>
        </authorList>
    </citation>
    <scope>NUCLEOTIDE SEQUENCE [LARGE SCALE GENOMIC DNA]</scope>
    <source>
        <strain evidence="2 3">JCM 9626</strain>
    </source>
</reference>
<sequence>MTEELDPIAPSPSELILTFSPLLIHVALVAFVVIKMLRGKATAPYGVFGFLLVFFVPIVGPLLVLIWQDRLEEHQGAAS</sequence>
<dbReference type="EMBL" id="JBHMDG010000010">
    <property type="protein sequence ID" value="MFB9313035.1"/>
    <property type="molecule type" value="Genomic_DNA"/>
</dbReference>
<evidence type="ECO:0008006" key="4">
    <source>
        <dbReference type="Google" id="ProtNLM"/>
    </source>
</evidence>
<organism evidence="2 3">
    <name type="scientific">Nocardioides plantarum</name>
    <dbReference type="NCBI Taxonomy" id="29299"/>
    <lineage>
        <taxon>Bacteria</taxon>
        <taxon>Bacillati</taxon>
        <taxon>Actinomycetota</taxon>
        <taxon>Actinomycetes</taxon>
        <taxon>Propionibacteriales</taxon>
        <taxon>Nocardioidaceae</taxon>
        <taxon>Nocardioides</taxon>
    </lineage>
</organism>
<dbReference type="Proteomes" id="UP001589750">
    <property type="component" value="Unassembled WGS sequence"/>
</dbReference>
<keyword evidence="3" id="KW-1185">Reference proteome</keyword>
<gene>
    <name evidence="2" type="ORF">ACFFRI_08265</name>
</gene>
<protein>
    <recommendedName>
        <fullName evidence="4">Cardiolipin synthase N-terminal domain-containing protein</fullName>
    </recommendedName>
</protein>
<comment type="caution">
    <text evidence="2">The sequence shown here is derived from an EMBL/GenBank/DDBJ whole genome shotgun (WGS) entry which is preliminary data.</text>
</comment>
<feature type="transmembrane region" description="Helical" evidence="1">
    <location>
        <begin position="46"/>
        <end position="67"/>
    </location>
</feature>
<keyword evidence="1" id="KW-1133">Transmembrane helix</keyword>
<name>A0ABV5KAX4_9ACTN</name>
<evidence type="ECO:0000313" key="3">
    <source>
        <dbReference type="Proteomes" id="UP001589750"/>
    </source>
</evidence>
<proteinExistence type="predicted"/>
<evidence type="ECO:0000256" key="1">
    <source>
        <dbReference type="SAM" id="Phobius"/>
    </source>
</evidence>
<evidence type="ECO:0000313" key="2">
    <source>
        <dbReference type="EMBL" id="MFB9313035.1"/>
    </source>
</evidence>
<feature type="transmembrane region" description="Helical" evidence="1">
    <location>
        <begin position="15"/>
        <end position="34"/>
    </location>
</feature>